<feature type="domain" description="(S)-ureidoglycine aminohydrolase cupin" evidence="1">
    <location>
        <begin position="43"/>
        <end position="113"/>
    </location>
</feature>
<evidence type="ECO:0000313" key="2">
    <source>
        <dbReference type="EMBL" id="SAI69808.1"/>
    </source>
</evidence>
<name>A0A157SH75_9BORD</name>
<organism evidence="2 3">
    <name type="scientific">Bordetella trematum</name>
    <dbReference type="NCBI Taxonomy" id="123899"/>
    <lineage>
        <taxon>Bacteria</taxon>
        <taxon>Pseudomonadati</taxon>
        <taxon>Pseudomonadota</taxon>
        <taxon>Betaproteobacteria</taxon>
        <taxon>Burkholderiales</taxon>
        <taxon>Alcaligenaceae</taxon>
        <taxon>Bordetella</taxon>
    </lineage>
</organism>
<keyword evidence="3" id="KW-1185">Reference proteome</keyword>
<dbReference type="EMBL" id="LT546645">
    <property type="protein sequence ID" value="SAI69808.1"/>
    <property type="molecule type" value="Genomic_DNA"/>
</dbReference>
<sequence length="119" mass="12905">MPDTNMRLIRFNGGPMRQPTAGKPKHPLTGDAAFLSEKAFESAAGRAGVWESTAGTFQANNAGYIEFGYIVEGACRLVDPDGTVHALAVGDAFVMPEGYNGRWEIDAFVKKIFFISMTQ</sequence>
<dbReference type="Gene3D" id="2.60.120.10">
    <property type="entry name" value="Jelly Rolls"/>
    <property type="match status" value="1"/>
</dbReference>
<dbReference type="InterPro" id="IPR011051">
    <property type="entry name" value="RmlC_Cupin_sf"/>
</dbReference>
<dbReference type="KEGG" id="btrm:SAMEA390648701941"/>
<dbReference type="PANTHER" id="PTHR40943:SF1">
    <property type="entry name" value="CYTOPLASMIC PROTEIN"/>
    <property type="match status" value="1"/>
</dbReference>
<proteinExistence type="predicted"/>
<dbReference type="InterPro" id="IPR008579">
    <property type="entry name" value="UGlyAH_Cupin_dom"/>
</dbReference>
<evidence type="ECO:0000259" key="1">
    <source>
        <dbReference type="Pfam" id="PF05899"/>
    </source>
</evidence>
<gene>
    <name evidence="2" type="ORF">SAMEA3906487_01941</name>
</gene>
<dbReference type="Proteomes" id="UP000076825">
    <property type="component" value="Chromosome 1"/>
</dbReference>
<reference evidence="2 3" key="1">
    <citation type="submission" date="2016-04" db="EMBL/GenBank/DDBJ databases">
        <authorList>
            <consortium name="Pathogen Informatics"/>
        </authorList>
    </citation>
    <scope>NUCLEOTIDE SEQUENCE [LARGE SCALE GENOMIC DNA]</scope>
    <source>
        <strain evidence="2 3">H044680328</strain>
    </source>
</reference>
<dbReference type="InterPro" id="IPR014710">
    <property type="entry name" value="RmlC-like_jellyroll"/>
</dbReference>
<evidence type="ECO:0000313" key="3">
    <source>
        <dbReference type="Proteomes" id="UP000076825"/>
    </source>
</evidence>
<accession>A0A157SH75</accession>
<dbReference type="RefSeq" id="WP_025512965.1">
    <property type="nucleotide sequence ID" value="NZ_JABBMS010000002.1"/>
</dbReference>
<dbReference type="STRING" id="123899.SAMEA3906487_01941"/>
<dbReference type="CDD" id="cd02227">
    <property type="entry name" value="cupin_TM1112-like"/>
    <property type="match status" value="1"/>
</dbReference>
<dbReference type="AlphaFoldDB" id="A0A157SH75"/>
<protein>
    <submittedName>
        <fullName evidence="2">Protein of uncharacterized function (DUF861)</fullName>
    </submittedName>
</protein>
<dbReference type="Pfam" id="PF05899">
    <property type="entry name" value="Cupin_3"/>
    <property type="match status" value="1"/>
</dbReference>
<dbReference type="SUPFAM" id="SSF51182">
    <property type="entry name" value="RmlC-like cupins"/>
    <property type="match status" value="1"/>
</dbReference>
<dbReference type="eggNOG" id="COG3450">
    <property type="taxonomic scope" value="Bacteria"/>
</dbReference>
<dbReference type="PATRIC" id="fig|123899.6.peg.1931"/>
<dbReference type="PANTHER" id="PTHR40943">
    <property type="entry name" value="CYTOPLASMIC PROTEIN-RELATED"/>
    <property type="match status" value="1"/>
</dbReference>